<organism evidence="1 2">
    <name type="scientific">Paenibacillus artemisiicola</name>
    <dbReference type="NCBI Taxonomy" id="1172618"/>
    <lineage>
        <taxon>Bacteria</taxon>
        <taxon>Bacillati</taxon>
        <taxon>Bacillota</taxon>
        <taxon>Bacilli</taxon>
        <taxon>Bacillales</taxon>
        <taxon>Paenibacillaceae</taxon>
        <taxon>Paenibacillus</taxon>
    </lineage>
</organism>
<evidence type="ECO:0000313" key="1">
    <source>
        <dbReference type="EMBL" id="MBO7748617.1"/>
    </source>
</evidence>
<keyword evidence="2" id="KW-1185">Reference proteome</keyword>
<accession>A0ABS3WJX9</accession>
<dbReference type="SUPFAM" id="SSF53474">
    <property type="entry name" value="alpha/beta-Hydrolases"/>
    <property type="match status" value="1"/>
</dbReference>
<protein>
    <recommendedName>
        <fullName evidence="3">Thioesterase domain-containing protein</fullName>
    </recommendedName>
</protein>
<evidence type="ECO:0000313" key="2">
    <source>
        <dbReference type="Proteomes" id="UP000670947"/>
    </source>
</evidence>
<reference evidence="1 2" key="1">
    <citation type="submission" date="2021-03" db="EMBL/GenBank/DDBJ databases">
        <title>Paenibacillus artemisicola MWE-103 whole genome sequence.</title>
        <authorList>
            <person name="Ham Y.J."/>
        </authorList>
    </citation>
    <scope>NUCLEOTIDE SEQUENCE [LARGE SCALE GENOMIC DNA]</scope>
    <source>
        <strain evidence="1 2">MWE-103</strain>
    </source>
</reference>
<proteinExistence type="predicted"/>
<comment type="caution">
    <text evidence="1">The sequence shown here is derived from an EMBL/GenBank/DDBJ whole genome shotgun (WGS) entry which is preliminary data.</text>
</comment>
<dbReference type="InterPro" id="IPR029058">
    <property type="entry name" value="AB_hydrolase_fold"/>
</dbReference>
<gene>
    <name evidence="1" type="ORF">I8J29_31015</name>
</gene>
<dbReference type="EMBL" id="JAGGDJ010000065">
    <property type="protein sequence ID" value="MBO7748617.1"/>
    <property type="molecule type" value="Genomic_DNA"/>
</dbReference>
<evidence type="ECO:0008006" key="3">
    <source>
        <dbReference type="Google" id="ProtNLM"/>
    </source>
</evidence>
<dbReference type="RefSeq" id="WP_208851161.1">
    <property type="nucleotide sequence ID" value="NZ_JAGGDJ010000065.1"/>
</dbReference>
<sequence length="235" mass="25464">MRGSGDEEAVSLYLLAGLATAPQFMESFRGALHAILEREGFTVRTSQLLFPYGDWSRRAVPQLWEIGRDMRLAPGRIIGRSIGGRRAVDAIGAGWRPEPGKAGRIALIGHSGGGVAAVHAAWMLHDLLGGPPSPVVMIGSPRCRIPAAMRASTLFAYAGGAEGAAAGRRADGVSRLGTFGGWRRDKHAPGERRGVPIIGKHADYFREREPFINELGLTNLRLTLSVVWPWLRERI</sequence>
<name>A0ABS3WJX9_9BACL</name>
<dbReference type="Proteomes" id="UP000670947">
    <property type="component" value="Unassembled WGS sequence"/>
</dbReference>